<dbReference type="InParanoid" id="F7PVV4"/>
<dbReference type="Proteomes" id="UP000005707">
    <property type="component" value="Unassembled WGS sequence"/>
</dbReference>
<dbReference type="OrthoDB" id="3971434at2"/>
<feature type="domain" description="N-acetyltransferase" evidence="1">
    <location>
        <begin position="185"/>
        <end position="332"/>
    </location>
</feature>
<dbReference type="InterPro" id="IPR000182">
    <property type="entry name" value="GNAT_dom"/>
</dbReference>
<dbReference type="InterPro" id="IPR016181">
    <property type="entry name" value="Acyl_CoA_acyltransferase"/>
</dbReference>
<reference evidence="2 3" key="2">
    <citation type="journal article" date="2013" name="PLoS ONE">
        <title>INDIGO - INtegrated Data Warehouse of MIcrobial GenOmes with Examples from the Red Sea Extremophiles.</title>
        <authorList>
            <person name="Alam I."/>
            <person name="Antunes A."/>
            <person name="Kamau A.A."/>
            <person name="Ba Alawi W."/>
            <person name="Kalkatawi M."/>
            <person name="Stingl U."/>
            <person name="Bajic V.B."/>
        </authorList>
    </citation>
    <scope>NUCLEOTIDE SEQUENCE [LARGE SCALE GENOMIC DNA]</scope>
    <source>
        <strain evidence="2 3">SSD-17B</strain>
    </source>
</reference>
<dbReference type="eggNOG" id="COG3153">
    <property type="taxonomic scope" value="Bacteria"/>
</dbReference>
<dbReference type="EMBL" id="AFNU02000003">
    <property type="protein sequence ID" value="ERJ12725.1"/>
    <property type="molecule type" value="Genomic_DNA"/>
</dbReference>
<dbReference type="GO" id="GO:0016747">
    <property type="term" value="F:acyltransferase activity, transferring groups other than amino-acyl groups"/>
    <property type="evidence" value="ECO:0007669"/>
    <property type="project" value="InterPro"/>
</dbReference>
<dbReference type="AlphaFoldDB" id="F7PVV4"/>
<evidence type="ECO:0000313" key="2">
    <source>
        <dbReference type="EMBL" id="ERJ12725.1"/>
    </source>
</evidence>
<dbReference type="Gene3D" id="3.40.630.30">
    <property type="match status" value="1"/>
</dbReference>
<reference evidence="2 3" key="1">
    <citation type="journal article" date="2011" name="J. Bacteriol.">
        <title>Genome sequence of Haloplasma contractile, an unusual contractile bacterium from a deep-sea anoxic brine lake.</title>
        <authorList>
            <person name="Antunes A."/>
            <person name="Alam I."/>
            <person name="El Dorry H."/>
            <person name="Siam R."/>
            <person name="Robertson A."/>
            <person name="Bajic V.B."/>
            <person name="Stingl U."/>
        </authorList>
    </citation>
    <scope>NUCLEOTIDE SEQUENCE [LARGE SCALE GENOMIC DNA]</scope>
    <source>
        <strain evidence="2 3">SSD-17B</strain>
    </source>
</reference>
<dbReference type="SUPFAM" id="SSF55729">
    <property type="entry name" value="Acyl-CoA N-acyltransferases (Nat)"/>
    <property type="match status" value="1"/>
</dbReference>
<protein>
    <submittedName>
        <fullName evidence="2">Acetyltransferase domain containing protein</fullName>
    </submittedName>
</protein>
<accession>F7PVV4</accession>
<name>F7PVV4_9MOLU</name>
<dbReference type="PROSITE" id="PS51186">
    <property type="entry name" value="GNAT"/>
    <property type="match status" value="1"/>
</dbReference>
<organism evidence="2 3">
    <name type="scientific">Haloplasma contractile SSD-17B</name>
    <dbReference type="NCBI Taxonomy" id="1033810"/>
    <lineage>
        <taxon>Bacteria</taxon>
        <taxon>Bacillati</taxon>
        <taxon>Mycoplasmatota</taxon>
        <taxon>Mollicutes</taxon>
        <taxon>Haloplasmatales</taxon>
        <taxon>Haloplasmataceae</taxon>
        <taxon>Haloplasma</taxon>
    </lineage>
</organism>
<dbReference type="RefSeq" id="WP_008825865.1">
    <property type="nucleotide sequence ID" value="NZ_AFNU02000003.1"/>
</dbReference>
<evidence type="ECO:0000313" key="3">
    <source>
        <dbReference type="Proteomes" id="UP000005707"/>
    </source>
</evidence>
<evidence type="ECO:0000259" key="1">
    <source>
        <dbReference type="PROSITE" id="PS51186"/>
    </source>
</evidence>
<dbReference type="STRING" id="1033810.HLPCO_001065"/>
<sequence>MNNYEFRSITIDDLPVMAELLIGRQNLETKEYPFLNNSCLNVNYVMGTLEKLIVNIKVIGIGAFVNDELVGYIMGEIIISNRVGRYAAVPYEGIAIKTDQSSELIRYLYAKVSVLWLEQGCFNHSIYVPIANQVYYEGFLQLSFSIEQVHAVMNIEEYIPFENVADVDIRLANKMDSEVLGKMSSIITKFQNTAPIFIPVLPEVLAKIKEGFKRLVDDDDDVIALLIAEEADKELGFQLYEMITSNLMTPDDGIELSVAGTYYSQMRRGIGKKLMNEGCKIIKEKGYSYIKADWRITNLASSTFWPKCGFRPVVYRMERYIDRNYAWANSNNPSIKQL</sequence>
<gene>
    <name evidence="2" type="ORF">HLPCO_001065</name>
</gene>
<keyword evidence="3" id="KW-1185">Reference proteome</keyword>
<comment type="caution">
    <text evidence="2">The sequence shown here is derived from an EMBL/GenBank/DDBJ whole genome shotgun (WGS) entry which is preliminary data.</text>
</comment>
<proteinExistence type="predicted"/>